<accession>A0A1E5Q4E1</accession>
<evidence type="ECO:0000313" key="1">
    <source>
        <dbReference type="EMBL" id="OEJ64782.1"/>
    </source>
</evidence>
<dbReference type="AlphaFoldDB" id="A0A1E5Q4E1"/>
<protein>
    <submittedName>
        <fullName evidence="1">Uncharacterized protein</fullName>
    </submittedName>
</protein>
<evidence type="ECO:0000313" key="2">
    <source>
        <dbReference type="Proteomes" id="UP000095347"/>
    </source>
</evidence>
<proteinExistence type="predicted"/>
<sequence>MGIGKKLKSEKLVMSAGLSPGSPATIKPENITVLGLLSWSWEAYCFCCLFQLGRDAPLKDVLIHVGGFSAIPGTCSIHCAAIGLSLNLDRVPKAIYAGAAGQFDMMKK</sequence>
<comment type="caution">
    <text evidence="1">The sequence shown here is derived from an EMBL/GenBank/DDBJ whole genome shotgun (WGS) entry which is preliminary data.</text>
</comment>
<dbReference type="Proteomes" id="UP000095347">
    <property type="component" value="Unassembled WGS sequence"/>
</dbReference>
<keyword evidence="2" id="KW-1185">Reference proteome</keyword>
<dbReference type="EMBL" id="MCGG01000063">
    <property type="protein sequence ID" value="OEJ64782.1"/>
    <property type="molecule type" value="Genomic_DNA"/>
</dbReference>
<reference evidence="2" key="1">
    <citation type="submission" date="2016-07" db="EMBL/GenBank/DDBJ databases">
        <authorList>
            <person name="Florea S."/>
            <person name="Webb J.S."/>
            <person name="Jaromczyk J."/>
            <person name="Schardl C.L."/>
        </authorList>
    </citation>
    <scope>NUCLEOTIDE SEQUENCE [LARGE SCALE GENOMIC DNA]</scope>
    <source>
        <strain evidence="2">MV-1</strain>
    </source>
</reference>
<gene>
    <name evidence="1" type="ORF">BEN30_16045</name>
</gene>
<name>A0A1E5Q4E1_9PROT</name>
<organism evidence="1 2">
    <name type="scientific">Magnetovibrio blakemorei</name>
    <dbReference type="NCBI Taxonomy" id="28181"/>
    <lineage>
        <taxon>Bacteria</taxon>
        <taxon>Pseudomonadati</taxon>
        <taxon>Pseudomonadota</taxon>
        <taxon>Alphaproteobacteria</taxon>
        <taxon>Rhodospirillales</taxon>
        <taxon>Magnetovibrionaceae</taxon>
        <taxon>Magnetovibrio</taxon>
    </lineage>
</organism>